<name>A0ACC0JRV7_CHOFU</name>
<comment type="caution">
    <text evidence="1">The sequence shown here is derived from an EMBL/GenBank/DDBJ whole genome shotgun (WGS) entry which is preliminary data.</text>
</comment>
<dbReference type="Proteomes" id="UP001064048">
    <property type="component" value="Chromosome 26"/>
</dbReference>
<accession>A0ACC0JRV7</accession>
<protein>
    <submittedName>
        <fullName evidence="1">Uncharacterized protein</fullName>
    </submittedName>
</protein>
<keyword evidence="2" id="KW-1185">Reference proteome</keyword>
<evidence type="ECO:0000313" key="2">
    <source>
        <dbReference type="Proteomes" id="UP001064048"/>
    </source>
</evidence>
<gene>
    <name evidence="1" type="ORF">MSG28_014445</name>
</gene>
<reference evidence="1 2" key="1">
    <citation type="journal article" date="2022" name="Genome Biol. Evol.">
        <title>The Spruce Budworm Genome: Reconstructing the Evolutionary History of Antifreeze Proteins.</title>
        <authorList>
            <person name="Beliveau C."/>
            <person name="Gagne P."/>
            <person name="Picq S."/>
            <person name="Vernygora O."/>
            <person name="Keeling C.I."/>
            <person name="Pinkney K."/>
            <person name="Doucet D."/>
            <person name="Wen F."/>
            <person name="Johnston J.S."/>
            <person name="Maaroufi H."/>
            <person name="Boyle B."/>
            <person name="Laroche J."/>
            <person name="Dewar K."/>
            <person name="Juretic N."/>
            <person name="Blackburn G."/>
            <person name="Nisole A."/>
            <person name="Brunet B."/>
            <person name="Brandao M."/>
            <person name="Lumley L."/>
            <person name="Duan J."/>
            <person name="Quan G."/>
            <person name="Lucarotti C.J."/>
            <person name="Roe A.D."/>
            <person name="Sperling F.A.H."/>
            <person name="Levesque R.C."/>
            <person name="Cusson M."/>
        </authorList>
    </citation>
    <scope>NUCLEOTIDE SEQUENCE [LARGE SCALE GENOMIC DNA]</scope>
    <source>
        <strain evidence="1">Glfc:IPQL:Cfum</strain>
    </source>
</reference>
<dbReference type="EMBL" id="CM046126">
    <property type="protein sequence ID" value="KAI8426751.1"/>
    <property type="molecule type" value="Genomic_DNA"/>
</dbReference>
<proteinExistence type="predicted"/>
<organism evidence="1 2">
    <name type="scientific">Choristoneura fumiferana</name>
    <name type="common">Spruce budworm moth</name>
    <name type="synonym">Archips fumiferana</name>
    <dbReference type="NCBI Taxonomy" id="7141"/>
    <lineage>
        <taxon>Eukaryota</taxon>
        <taxon>Metazoa</taxon>
        <taxon>Ecdysozoa</taxon>
        <taxon>Arthropoda</taxon>
        <taxon>Hexapoda</taxon>
        <taxon>Insecta</taxon>
        <taxon>Pterygota</taxon>
        <taxon>Neoptera</taxon>
        <taxon>Endopterygota</taxon>
        <taxon>Lepidoptera</taxon>
        <taxon>Glossata</taxon>
        <taxon>Ditrysia</taxon>
        <taxon>Tortricoidea</taxon>
        <taxon>Tortricidae</taxon>
        <taxon>Tortricinae</taxon>
        <taxon>Choristoneura</taxon>
    </lineage>
</organism>
<sequence length="324" mass="36871">MSYIPHRIAGSSPPPPLRDQLRLYHVDMNPYGHRVLLILEAKRTKYEVVKLDPLRLPEWFRAANPRPYKRQFGMLRHELRADWGDQMQLDEVVKKHANSPADYMETMSPFVRVIQPADLESSLKYPRHESYVPGHMLWSIVLAVPCVLSLLAWAFLLAWSLALGINGITTNTIKLIAGRPRPDFFYRCFPNGVETMDLQCTGDPGEIMDGRNGRLRVLARRRGGGARLVVCAAPLLLAGCVALSRSCDYHHHWEDILFGSILGFTTAVFCYRQYYNPLSSELAGVPYIVSNVEMAQYVNGKTDSPMKEKEVESTPLLKKEDKWI</sequence>
<evidence type="ECO:0000313" key="1">
    <source>
        <dbReference type="EMBL" id="KAI8426751.1"/>
    </source>
</evidence>